<sequence length="84" mass="9101">MPNKSTAITPTPVAPARQNLYTVRQLRRAVRLCDDVLITCPTLRGDLKVSKSDVLAALKGREPDEDLAHAAGMVIADDSCTVRL</sequence>
<dbReference type="AlphaFoldDB" id="X0WYS4"/>
<protein>
    <submittedName>
        <fullName evidence="1">Uncharacterized protein</fullName>
    </submittedName>
</protein>
<dbReference type="EMBL" id="BARS01031417">
    <property type="protein sequence ID" value="GAG17896.1"/>
    <property type="molecule type" value="Genomic_DNA"/>
</dbReference>
<gene>
    <name evidence="1" type="ORF">S01H1_48892</name>
</gene>
<reference evidence="1" key="1">
    <citation type="journal article" date="2014" name="Front. Microbiol.">
        <title>High frequency of phylogenetically diverse reductive dehalogenase-homologous genes in deep subseafloor sedimentary metagenomes.</title>
        <authorList>
            <person name="Kawai M."/>
            <person name="Futagami T."/>
            <person name="Toyoda A."/>
            <person name="Takaki Y."/>
            <person name="Nishi S."/>
            <person name="Hori S."/>
            <person name="Arai W."/>
            <person name="Tsubouchi T."/>
            <person name="Morono Y."/>
            <person name="Uchiyama I."/>
            <person name="Ito T."/>
            <person name="Fujiyama A."/>
            <person name="Inagaki F."/>
            <person name="Takami H."/>
        </authorList>
    </citation>
    <scope>NUCLEOTIDE SEQUENCE</scope>
    <source>
        <strain evidence="1">Expedition CK06-06</strain>
    </source>
</reference>
<proteinExistence type="predicted"/>
<comment type="caution">
    <text evidence="1">The sequence shown here is derived from an EMBL/GenBank/DDBJ whole genome shotgun (WGS) entry which is preliminary data.</text>
</comment>
<name>X0WYS4_9ZZZZ</name>
<organism evidence="1">
    <name type="scientific">marine sediment metagenome</name>
    <dbReference type="NCBI Taxonomy" id="412755"/>
    <lineage>
        <taxon>unclassified sequences</taxon>
        <taxon>metagenomes</taxon>
        <taxon>ecological metagenomes</taxon>
    </lineage>
</organism>
<evidence type="ECO:0000313" key="1">
    <source>
        <dbReference type="EMBL" id="GAG17896.1"/>
    </source>
</evidence>
<accession>X0WYS4</accession>